<dbReference type="PROSITE" id="PS00216">
    <property type="entry name" value="SUGAR_TRANSPORT_1"/>
    <property type="match status" value="1"/>
</dbReference>
<feature type="transmembrane region" description="Helical" evidence="5">
    <location>
        <begin position="24"/>
        <end position="48"/>
    </location>
</feature>
<proteinExistence type="predicted"/>
<dbReference type="Gene3D" id="1.20.1250.20">
    <property type="entry name" value="MFS general substrate transporter like domains"/>
    <property type="match status" value="1"/>
</dbReference>
<dbReference type="InterPro" id="IPR020846">
    <property type="entry name" value="MFS_dom"/>
</dbReference>
<gene>
    <name evidence="7" type="ORF">CHILSU_LOCUS9798</name>
</gene>
<organism evidence="7 8">
    <name type="scientific">Chilo suppressalis</name>
    <name type="common">Asiatic rice borer moth</name>
    <dbReference type="NCBI Taxonomy" id="168631"/>
    <lineage>
        <taxon>Eukaryota</taxon>
        <taxon>Metazoa</taxon>
        <taxon>Ecdysozoa</taxon>
        <taxon>Arthropoda</taxon>
        <taxon>Hexapoda</taxon>
        <taxon>Insecta</taxon>
        <taxon>Pterygota</taxon>
        <taxon>Neoptera</taxon>
        <taxon>Endopterygota</taxon>
        <taxon>Lepidoptera</taxon>
        <taxon>Glossata</taxon>
        <taxon>Ditrysia</taxon>
        <taxon>Pyraloidea</taxon>
        <taxon>Crambidae</taxon>
        <taxon>Crambinae</taxon>
        <taxon>Chilo</taxon>
    </lineage>
</organism>
<keyword evidence="3 5" id="KW-1133">Transmembrane helix</keyword>
<evidence type="ECO:0000259" key="6">
    <source>
        <dbReference type="PROSITE" id="PS50850"/>
    </source>
</evidence>
<feature type="transmembrane region" description="Helical" evidence="5">
    <location>
        <begin position="183"/>
        <end position="207"/>
    </location>
</feature>
<evidence type="ECO:0000256" key="3">
    <source>
        <dbReference type="ARBA" id="ARBA00022989"/>
    </source>
</evidence>
<name>A0ABN8LDR2_CHISP</name>
<feature type="transmembrane region" description="Helical" evidence="5">
    <location>
        <begin position="418"/>
        <end position="443"/>
    </location>
</feature>
<comment type="subcellular location">
    <subcellularLocation>
        <location evidence="1">Membrane</location>
        <topology evidence="1">Multi-pass membrane protein</topology>
    </subcellularLocation>
</comment>
<keyword evidence="8" id="KW-1185">Reference proteome</keyword>
<dbReference type="Pfam" id="PF00083">
    <property type="entry name" value="Sugar_tr"/>
    <property type="match status" value="1"/>
</dbReference>
<evidence type="ECO:0000256" key="4">
    <source>
        <dbReference type="ARBA" id="ARBA00023136"/>
    </source>
</evidence>
<dbReference type="SUPFAM" id="SSF103473">
    <property type="entry name" value="MFS general substrate transporter"/>
    <property type="match status" value="1"/>
</dbReference>
<evidence type="ECO:0000256" key="5">
    <source>
        <dbReference type="SAM" id="Phobius"/>
    </source>
</evidence>
<sequence>MDCVYERALFEVGSDGKFQKQFDVFFNFVFASLWAMAYNNIILALVILPHTCQIPQDSNNNDDPYLMSKFIPIVNDSSGKILYSSCLIYKNPEKSNLTKGCDTYSYNQTWYGSTVPSSYNWVCDDEIKVANIFAYSKIGEVVGSIIFGWFGDISGRRITYIISLGLLISGRIISIVTSNSYTIFVIGCVIAWFPSWSTVQSVTVISMEISAPKRRSLTATYRAIAYSTGMCLMPLLYWWLRDWRPFMIATTLTQLPYLIFSWKMLESPRWLFVKNKKEMCVKELQRIARTNNAKLKPETKQEILKTTIINEDHVLGPLSLFLGRNLAINTILQLYLWVAVSLSYMVLIMSSGEKANGNPFLEFAWQSIVEIPATFVGAWLADKIGRRYTGSVSYILSAIMWTLIASKETGNETSWVHNWWIGTTLVLVNRFSATVCYYVIYLLNMELYPTCLRQSGMSLGNLFSSGACAIAPYLLYMGRRIDSRIPGVVLAITSFFGVLASLYLPETLNVKLPETVTEAQDVRRNVTYISLKLKSSKLHKKSINKGQEEE</sequence>
<protein>
    <recommendedName>
        <fullName evidence="6">Major facilitator superfamily (MFS) profile domain-containing protein</fullName>
    </recommendedName>
</protein>
<dbReference type="InterPro" id="IPR036259">
    <property type="entry name" value="MFS_trans_sf"/>
</dbReference>
<keyword evidence="4 5" id="KW-0472">Membrane</keyword>
<evidence type="ECO:0000256" key="2">
    <source>
        <dbReference type="ARBA" id="ARBA00022692"/>
    </source>
</evidence>
<dbReference type="InterPro" id="IPR005828">
    <property type="entry name" value="MFS_sugar_transport-like"/>
</dbReference>
<feature type="transmembrane region" description="Helical" evidence="5">
    <location>
        <begin position="455"/>
        <end position="475"/>
    </location>
</feature>
<evidence type="ECO:0000313" key="8">
    <source>
        <dbReference type="Proteomes" id="UP001153292"/>
    </source>
</evidence>
<feature type="transmembrane region" description="Helical" evidence="5">
    <location>
        <begin position="219"/>
        <end position="240"/>
    </location>
</feature>
<dbReference type="PROSITE" id="PS50850">
    <property type="entry name" value="MFS"/>
    <property type="match status" value="1"/>
</dbReference>
<dbReference type="Proteomes" id="UP001153292">
    <property type="component" value="Chromosome 6"/>
</dbReference>
<dbReference type="EMBL" id="OU963899">
    <property type="protein sequence ID" value="CAH2990617.1"/>
    <property type="molecule type" value="Genomic_DNA"/>
</dbReference>
<keyword evidence="2 5" id="KW-0812">Transmembrane</keyword>
<feature type="transmembrane region" description="Helical" evidence="5">
    <location>
        <begin position="388"/>
        <end position="406"/>
    </location>
</feature>
<evidence type="ECO:0000313" key="7">
    <source>
        <dbReference type="EMBL" id="CAH2990617.1"/>
    </source>
</evidence>
<feature type="transmembrane region" description="Helical" evidence="5">
    <location>
        <begin position="363"/>
        <end position="381"/>
    </location>
</feature>
<accession>A0ABN8LDR2</accession>
<dbReference type="InterPro" id="IPR005829">
    <property type="entry name" value="Sugar_transporter_CS"/>
</dbReference>
<feature type="transmembrane region" description="Helical" evidence="5">
    <location>
        <begin position="487"/>
        <end position="504"/>
    </location>
</feature>
<dbReference type="PANTHER" id="PTHR24064">
    <property type="entry name" value="SOLUTE CARRIER FAMILY 22 MEMBER"/>
    <property type="match status" value="1"/>
</dbReference>
<evidence type="ECO:0000256" key="1">
    <source>
        <dbReference type="ARBA" id="ARBA00004141"/>
    </source>
</evidence>
<reference evidence="7" key="1">
    <citation type="submission" date="2021-12" db="EMBL/GenBank/DDBJ databases">
        <authorList>
            <person name="King R."/>
        </authorList>
    </citation>
    <scope>NUCLEOTIDE SEQUENCE</scope>
</reference>
<feature type="domain" description="Major facilitator superfamily (MFS) profile" evidence="6">
    <location>
        <begin position="88"/>
        <end position="509"/>
    </location>
</feature>
<feature type="transmembrane region" description="Helical" evidence="5">
    <location>
        <begin position="334"/>
        <end position="351"/>
    </location>
</feature>